<evidence type="ECO:0000313" key="2">
    <source>
        <dbReference type="EMBL" id="MDR5691757.1"/>
    </source>
</evidence>
<dbReference type="InterPro" id="IPR057204">
    <property type="entry name" value="DUF7882"/>
</dbReference>
<reference evidence="3" key="1">
    <citation type="submission" date="2023-07" db="EMBL/GenBank/DDBJ databases">
        <title>Description of three actinobacteria isolated from air of manufacturing shop in a pharmaceutical factory.</title>
        <authorList>
            <person name="Zhang D.-F."/>
        </authorList>
    </citation>
    <scope>NUCLEOTIDE SEQUENCE [LARGE SCALE GENOMIC DNA]</scope>
    <source>
        <strain evidence="3">CCTCC AB 2011122</strain>
    </source>
</reference>
<protein>
    <recommendedName>
        <fullName evidence="1">DUF7882 domain-containing protein</fullName>
    </recommendedName>
</protein>
<gene>
    <name evidence="2" type="ORF">RH861_06735</name>
</gene>
<dbReference type="Proteomes" id="UP001260072">
    <property type="component" value="Unassembled WGS sequence"/>
</dbReference>
<dbReference type="RefSeq" id="WP_310520362.1">
    <property type="nucleotide sequence ID" value="NZ_BAABBS010000002.1"/>
</dbReference>
<organism evidence="2 3">
    <name type="scientific">Agromyces indicus</name>
    <dbReference type="NCBI Taxonomy" id="758919"/>
    <lineage>
        <taxon>Bacteria</taxon>
        <taxon>Bacillati</taxon>
        <taxon>Actinomycetota</taxon>
        <taxon>Actinomycetes</taxon>
        <taxon>Micrococcales</taxon>
        <taxon>Microbacteriaceae</taxon>
        <taxon>Agromyces</taxon>
    </lineage>
</organism>
<accession>A0ABU1FJ27</accession>
<comment type="caution">
    <text evidence="2">The sequence shown here is derived from an EMBL/GenBank/DDBJ whole genome shotgun (WGS) entry which is preliminary data.</text>
</comment>
<sequence length="116" mass="12839">MGNLMLGRIVRIDLPDDVLAHVHAVVIAKLRVREPVIVGWIAEDGHHDEVMVNPTMPILVQYDSDEEPHLDRRWMNRLMMAANAVRGLQLTPDLVEALRAIDGETTDAAESAVGPS</sequence>
<keyword evidence="3" id="KW-1185">Reference proteome</keyword>
<evidence type="ECO:0000313" key="3">
    <source>
        <dbReference type="Proteomes" id="UP001260072"/>
    </source>
</evidence>
<dbReference type="Pfam" id="PF25355">
    <property type="entry name" value="DUF7882"/>
    <property type="match status" value="1"/>
</dbReference>
<feature type="domain" description="DUF7882" evidence="1">
    <location>
        <begin position="1"/>
        <end position="92"/>
    </location>
</feature>
<name>A0ABU1FJ27_9MICO</name>
<proteinExistence type="predicted"/>
<evidence type="ECO:0000259" key="1">
    <source>
        <dbReference type="Pfam" id="PF25355"/>
    </source>
</evidence>
<dbReference type="EMBL" id="JAVKGS010000002">
    <property type="protein sequence ID" value="MDR5691757.1"/>
    <property type="molecule type" value="Genomic_DNA"/>
</dbReference>